<name>A0A3E2HAT9_SCYLI</name>
<dbReference type="GO" id="GO:0016616">
    <property type="term" value="F:oxidoreductase activity, acting on the CH-OH group of donors, NAD or NADP as acceptor"/>
    <property type="evidence" value="ECO:0007669"/>
    <property type="project" value="TreeGrafter"/>
</dbReference>
<evidence type="ECO:0000256" key="1">
    <source>
        <dbReference type="ARBA" id="ARBA00006484"/>
    </source>
</evidence>
<dbReference type="PRINTS" id="PR00081">
    <property type="entry name" value="GDHRDH"/>
</dbReference>
<feature type="non-terminal residue" evidence="2">
    <location>
        <position position="1"/>
    </location>
</feature>
<dbReference type="SUPFAM" id="SSF51735">
    <property type="entry name" value="NAD(P)-binding Rossmann-fold domains"/>
    <property type="match status" value="1"/>
</dbReference>
<dbReference type="AlphaFoldDB" id="A0A3E2HAT9"/>
<dbReference type="STRING" id="5539.A0A3E2HAT9"/>
<sequence>MADWELLYHQAIGTDFTKTVHRDVYPAISPSRPELNQSGKVVLVTGGGTNIGLAIAQAFVKASADTVIIIGRRADVLATASSSLEQVAKEVNVKTRITARTCDITNLAELDVLWKDLSTQGITVDVLVPNAAKFTEAKPILELGADEVWSQFDFIVNVATQAIHMSAHPVIAVRPAYTLTKMAGALLFQVIAQNTPPQKMQVVSFHPGLILTEGWKVLNPPPDLLFDNPELCGSFAVWAATKEAEFLHGRFVWASWDVGELAMGEIRKRIDEDPYYLRASVVGLNGALKA</sequence>
<protein>
    <recommendedName>
        <fullName evidence="4">NAD(P)-binding protein</fullName>
    </recommendedName>
</protein>
<dbReference type="PANTHER" id="PTHR42760">
    <property type="entry name" value="SHORT-CHAIN DEHYDROGENASES/REDUCTASES FAMILY MEMBER"/>
    <property type="match status" value="1"/>
</dbReference>
<dbReference type="Pfam" id="PF00106">
    <property type="entry name" value="adh_short"/>
    <property type="match status" value="1"/>
</dbReference>
<organism evidence="2 3">
    <name type="scientific">Scytalidium lignicola</name>
    <name type="common">Hyphomycete</name>
    <dbReference type="NCBI Taxonomy" id="5539"/>
    <lineage>
        <taxon>Eukaryota</taxon>
        <taxon>Fungi</taxon>
        <taxon>Dikarya</taxon>
        <taxon>Ascomycota</taxon>
        <taxon>Pezizomycotina</taxon>
        <taxon>Leotiomycetes</taxon>
        <taxon>Leotiomycetes incertae sedis</taxon>
        <taxon>Scytalidium</taxon>
    </lineage>
</organism>
<dbReference type="EMBL" id="NCSJ02000100">
    <property type="protein sequence ID" value="RFU30427.1"/>
    <property type="molecule type" value="Genomic_DNA"/>
</dbReference>
<dbReference type="OMA" id="IDEDPYF"/>
<evidence type="ECO:0008006" key="4">
    <source>
        <dbReference type="Google" id="ProtNLM"/>
    </source>
</evidence>
<dbReference type="InterPro" id="IPR036291">
    <property type="entry name" value="NAD(P)-bd_dom_sf"/>
</dbReference>
<dbReference type="CDD" id="cd05233">
    <property type="entry name" value="SDR_c"/>
    <property type="match status" value="1"/>
</dbReference>
<dbReference type="GO" id="GO:0006633">
    <property type="term" value="P:fatty acid biosynthetic process"/>
    <property type="evidence" value="ECO:0007669"/>
    <property type="project" value="TreeGrafter"/>
</dbReference>
<feature type="non-terminal residue" evidence="2">
    <location>
        <position position="290"/>
    </location>
</feature>
<reference evidence="2 3" key="1">
    <citation type="submission" date="2018-05" db="EMBL/GenBank/DDBJ databases">
        <title>Draft genome sequence of Scytalidium lignicola DSM 105466, a ubiquitous saprotrophic fungus.</title>
        <authorList>
            <person name="Buettner E."/>
            <person name="Gebauer A.M."/>
            <person name="Hofrichter M."/>
            <person name="Liers C."/>
            <person name="Kellner H."/>
        </authorList>
    </citation>
    <scope>NUCLEOTIDE SEQUENCE [LARGE SCALE GENOMIC DNA]</scope>
    <source>
        <strain evidence="2 3">DSM 105466</strain>
    </source>
</reference>
<dbReference type="GO" id="GO:0048038">
    <property type="term" value="F:quinone binding"/>
    <property type="evidence" value="ECO:0007669"/>
    <property type="project" value="TreeGrafter"/>
</dbReference>
<accession>A0A3E2HAT9</accession>
<dbReference type="InterPro" id="IPR002347">
    <property type="entry name" value="SDR_fam"/>
</dbReference>
<proteinExistence type="inferred from homology"/>
<keyword evidence="3" id="KW-1185">Reference proteome</keyword>
<comment type="similarity">
    <text evidence="1">Belongs to the short-chain dehydrogenases/reductases (SDR) family.</text>
</comment>
<dbReference type="OrthoDB" id="1933717at2759"/>
<dbReference type="Gene3D" id="3.40.50.720">
    <property type="entry name" value="NAD(P)-binding Rossmann-like Domain"/>
    <property type="match status" value="2"/>
</dbReference>
<dbReference type="PANTHER" id="PTHR42760:SF122">
    <property type="entry name" value="NAD(P)-BINDING PROTEIN"/>
    <property type="match status" value="1"/>
</dbReference>
<evidence type="ECO:0000313" key="3">
    <source>
        <dbReference type="Proteomes" id="UP000258309"/>
    </source>
</evidence>
<gene>
    <name evidence="2" type="ORF">B7463_g5894</name>
</gene>
<evidence type="ECO:0000313" key="2">
    <source>
        <dbReference type="EMBL" id="RFU30427.1"/>
    </source>
</evidence>
<comment type="caution">
    <text evidence="2">The sequence shown here is derived from an EMBL/GenBank/DDBJ whole genome shotgun (WGS) entry which is preliminary data.</text>
</comment>
<dbReference type="Proteomes" id="UP000258309">
    <property type="component" value="Unassembled WGS sequence"/>
</dbReference>